<dbReference type="EMBL" id="JANFLP010000001">
    <property type="protein sequence ID" value="MCQ1948850.1"/>
    <property type="molecule type" value="Genomic_DNA"/>
</dbReference>
<keyword evidence="2" id="KW-1185">Reference proteome</keyword>
<protein>
    <submittedName>
        <fullName evidence="1">Uncharacterized protein</fullName>
    </submittedName>
</protein>
<evidence type="ECO:0000313" key="2">
    <source>
        <dbReference type="Proteomes" id="UP001206924"/>
    </source>
</evidence>
<gene>
    <name evidence="1" type="ORF">NNX28_02770</name>
</gene>
<reference evidence="1 2" key="1">
    <citation type="submission" date="2022-07" db="EMBL/GenBank/DDBJ databases">
        <title>Novel species in genus Arthrobacter.</title>
        <authorList>
            <person name="Liu Y."/>
        </authorList>
    </citation>
    <scope>NUCLEOTIDE SEQUENCE [LARGE SCALE GENOMIC DNA]</scope>
    <source>
        <strain evidence="2">zg-Y859</strain>
    </source>
</reference>
<name>A0ABT1NMA5_9MICC</name>
<proteinExistence type="predicted"/>
<comment type="caution">
    <text evidence="1">The sequence shown here is derived from an EMBL/GenBank/DDBJ whole genome shotgun (WGS) entry which is preliminary data.</text>
</comment>
<accession>A0ABT1NMA5</accession>
<sequence>MSEAVAIVEVMTSLLGTRMPSAPAGPVTHAHYRREPYVRCRTGNGTVDGKAVAWTRTEVLLHWIDDDGQAHNRWTPASTVRRIARDDSAWRDPYDDFRFYYQSSPAAA</sequence>
<evidence type="ECO:0000313" key="1">
    <source>
        <dbReference type="EMBL" id="MCQ1948850.1"/>
    </source>
</evidence>
<organism evidence="1 2">
    <name type="scientific">Arthrobacter jinronghuae</name>
    <dbReference type="NCBI Taxonomy" id="2964609"/>
    <lineage>
        <taxon>Bacteria</taxon>
        <taxon>Bacillati</taxon>
        <taxon>Actinomycetota</taxon>
        <taxon>Actinomycetes</taxon>
        <taxon>Micrococcales</taxon>
        <taxon>Micrococcaceae</taxon>
        <taxon>Arthrobacter</taxon>
    </lineage>
</organism>
<dbReference type="Proteomes" id="UP001206924">
    <property type="component" value="Unassembled WGS sequence"/>
</dbReference>